<dbReference type="PANTHER" id="PTHR45856:SF25">
    <property type="entry name" value="FUNGAL LIPASE-LIKE DOMAIN-CONTAINING PROTEIN"/>
    <property type="match status" value="1"/>
</dbReference>
<name>A0A9P6B0N0_9AGAM</name>
<dbReference type="InterPro" id="IPR002921">
    <property type="entry name" value="Fungal_lipase-type"/>
</dbReference>
<keyword evidence="1" id="KW-1015">Disulfide bond</keyword>
<evidence type="ECO:0000256" key="4">
    <source>
        <dbReference type="ARBA" id="ARBA00048461"/>
    </source>
</evidence>
<gene>
    <name evidence="7" type="ORF">BS47DRAFT_1293683</name>
</gene>
<dbReference type="SUPFAM" id="SSF53474">
    <property type="entry name" value="alpha/beta-Hydrolases"/>
    <property type="match status" value="1"/>
</dbReference>
<evidence type="ECO:0000256" key="1">
    <source>
        <dbReference type="ARBA" id="ARBA00023157"/>
    </source>
</evidence>
<protein>
    <recommendedName>
        <fullName evidence="6">Fungal lipase-type domain-containing protein</fullName>
    </recommendedName>
</protein>
<comment type="caution">
    <text evidence="7">The sequence shown here is derived from an EMBL/GenBank/DDBJ whole genome shotgun (WGS) entry which is preliminary data.</text>
</comment>
<dbReference type="Proteomes" id="UP000886523">
    <property type="component" value="Unassembled WGS sequence"/>
</dbReference>
<dbReference type="InterPro" id="IPR029058">
    <property type="entry name" value="AB_hydrolase_fold"/>
</dbReference>
<sequence>PLQQFSRISYCPPSQISSWTCGQPCSALPDFIPYLVGGDIGITPYYYVGYWPAENTAVIVHQGRPPYYLASLLKNFEVPLTPLDITLFPGLGSSIKVHSGFASVQALTAKAILAAVNKTLSDHSISKVTIVGHSLGGAIGMIDMVYLRLHLPSSTSFKFVGHGIPRVGNQAFADYVDSTFFDVTRINYAGDPIPIVPGLFLGYHHVSGEVHILKNNTWIACQDNPNIECSTGDVPTLLSANPLDHLGPYNGIWVSCFFFFFFLFVLRVCRRAAAAHTTLL</sequence>
<dbReference type="Gene3D" id="3.40.50.1820">
    <property type="entry name" value="alpha/beta hydrolase"/>
    <property type="match status" value="1"/>
</dbReference>
<dbReference type="EMBL" id="MU128949">
    <property type="protein sequence ID" value="KAF9515509.1"/>
    <property type="molecule type" value="Genomic_DNA"/>
</dbReference>
<dbReference type="GO" id="GO:0006629">
    <property type="term" value="P:lipid metabolic process"/>
    <property type="evidence" value="ECO:0007669"/>
    <property type="project" value="InterPro"/>
</dbReference>
<dbReference type="InterPro" id="IPR051218">
    <property type="entry name" value="Sec_MonoDiacylglyc_Lipase"/>
</dbReference>
<keyword evidence="5" id="KW-1133">Transmembrane helix</keyword>
<reference evidence="7" key="1">
    <citation type="journal article" date="2020" name="Nat. Commun.">
        <title>Large-scale genome sequencing of mycorrhizal fungi provides insights into the early evolution of symbiotic traits.</title>
        <authorList>
            <person name="Miyauchi S."/>
            <person name="Kiss E."/>
            <person name="Kuo A."/>
            <person name="Drula E."/>
            <person name="Kohler A."/>
            <person name="Sanchez-Garcia M."/>
            <person name="Morin E."/>
            <person name="Andreopoulos B."/>
            <person name="Barry K.W."/>
            <person name="Bonito G."/>
            <person name="Buee M."/>
            <person name="Carver A."/>
            <person name="Chen C."/>
            <person name="Cichocki N."/>
            <person name="Clum A."/>
            <person name="Culley D."/>
            <person name="Crous P.W."/>
            <person name="Fauchery L."/>
            <person name="Girlanda M."/>
            <person name="Hayes R.D."/>
            <person name="Keri Z."/>
            <person name="LaButti K."/>
            <person name="Lipzen A."/>
            <person name="Lombard V."/>
            <person name="Magnuson J."/>
            <person name="Maillard F."/>
            <person name="Murat C."/>
            <person name="Nolan M."/>
            <person name="Ohm R.A."/>
            <person name="Pangilinan J."/>
            <person name="Pereira M.F."/>
            <person name="Perotto S."/>
            <person name="Peter M."/>
            <person name="Pfister S."/>
            <person name="Riley R."/>
            <person name="Sitrit Y."/>
            <person name="Stielow J.B."/>
            <person name="Szollosi G."/>
            <person name="Zifcakova L."/>
            <person name="Stursova M."/>
            <person name="Spatafora J.W."/>
            <person name="Tedersoo L."/>
            <person name="Vaario L.M."/>
            <person name="Yamada A."/>
            <person name="Yan M."/>
            <person name="Wang P."/>
            <person name="Xu J."/>
            <person name="Bruns T."/>
            <person name="Baldrian P."/>
            <person name="Vilgalys R."/>
            <person name="Dunand C."/>
            <person name="Henrissat B."/>
            <person name="Grigoriev I.V."/>
            <person name="Hibbett D."/>
            <person name="Nagy L.G."/>
            <person name="Martin F.M."/>
        </authorList>
    </citation>
    <scope>NUCLEOTIDE SEQUENCE</scope>
    <source>
        <strain evidence="7">UP504</strain>
    </source>
</reference>
<feature type="transmembrane region" description="Helical" evidence="5">
    <location>
        <begin position="251"/>
        <end position="269"/>
    </location>
</feature>
<evidence type="ECO:0000259" key="6">
    <source>
        <dbReference type="Pfam" id="PF01764"/>
    </source>
</evidence>
<dbReference type="CDD" id="cd00519">
    <property type="entry name" value="Lipase_3"/>
    <property type="match status" value="1"/>
</dbReference>
<evidence type="ECO:0000256" key="2">
    <source>
        <dbReference type="ARBA" id="ARBA00043996"/>
    </source>
</evidence>
<dbReference type="PANTHER" id="PTHR45856">
    <property type="entry name" value="ALPHA/BETA-HYDROLASES SUPERFAMILY PROTEIN"/>
    <property type="match status" value="1"/>
</dbReference>
<comment type="similarity">
    <text evidence="2">Belongs to the AB hydrolase superfamily. Lipase family. Class 3 subfamily.</text>
</comment>
<dbReference type="Pfam" id="PF01764">
    <property type="entry name" value="Lipase_3"/>
    <property type="match status" value="1"/>
</dbReference>
<organism evidence="7 8">
    <name type="scientific">Hydnum rufescens UP504</name>
    <dbReference type="NCBI Taxonomy" id="1448309"/>
    <lineage>
        <taxon>Eukaryota</taxon>
        <taxon>Fungi</taxon>
        <taxon>Dikarya</taxon>
        <taxon>Basidiomycota</taxon>
        <taxon>Agaricomycotina</taxon>
        <taxon>Agaricomycetes</taxon>
        <taxon>Cantharellales</taxon>
        <taxon>Hydnaceae</taxon>
        <taxon>Hydnum</taxon>
    </lineage>
</organism>
<evidence type="ECO:0000256" key="3">
    <source>
        <dbReference type="ARBA" id="ARBA00047591"/>
    </source>
</evidence>
<feature type="non-terminal residue" evidence="7">
    <location>
        <position position="1"/>
    </location>
</feature>
<keyword evidence="5" id="KW-0812">Transmembrane</keyword>
<evidence type="ECO:0000313" key="8">
    <source>
        <dbReference type="Proteomes" id="UP000886523"/>
    </source>
</evidence>
<evidence type="ECO:0000313" key="7">
    <source>
        <dbReference type="EMBL" id="KAF9515509.1"/>
    </source>
</evidence>
<comment type="catalytic activity">
    <reaction evidence="4">
        <text>a monoacylglycerol + H2O = glycerol + a fatty acid + H(+)</text>
        <dbReference type="Rhea" id="RHEA:15245"/>
        <dbReference type="ChEBI" id="CHEBI:15377"/>
        <dbReference type="ChEBI" id="CHEBI:15378"/>
        <dbReference type="ChEBI" id="CHEBI:17408"/>
        <dbReference type="ChEBI" id="CHEBI:17754"/>
        <dbReference type="ChEBI" id="CHEBI:28868"/>
    </reaction>
</comment>
<keyword evidence="5" id="KW-0472">Membrane</keyword>
<keyword evidence="8" id="KW-1185">Reference proteome</keyword>
<dbReference type="OrthoDB" id="426718at2759"/>
<accession>A0A9P6B0N0</accession>
<comment type="catalytic activity">
    <reaction evidence="3">
        <text>a diacylglycerol + H2O = a monoacylglycerol + a fatty acid + H(+)</text>
        <dbReference type="Rhea" id="RHEA:32731"/>
        <dbReference type="ChEBI" id="CHEBI:15377"/>
        <dbReference type="ChEBI" id="CHEBI:15378"/>
        <dbReference type="ChEBI" id="CHEBI:17408"/>
        <dbReference type="ChEBI" id="CHEBI:18035"/>
        <dbReference type="ChEBI" id="CHEBI:28868"/>
    </reaction>
</comment>
<proteinExistence type="inferred from homology"/>
<dbReference type="AlphaFoldDB" id="A0A9P6B0N0"/>
<feature type="domain" description="Fungal lipase-type" evidence="6">
    <location>
        <begin position="71"/>
        <end position="199"/>
    </location>
</feature>
<evidence type="ECO:0000256" key="5">
    <source>
        <dbReference type="SAM" id="Phobius"/>
    </source>
</evidence>